<keyword evidence="3" id="KW-1185">Reference proteome</keyword>
<accession>A0A4S1CGQ3</accession>
<evidence type="ECO:0000313" key="3">
    <source>
        <dbReference type="Proteomes" id="UP000306416"/>
    </source>
</evidence>
<proteinExistence type="predicted"/>
<keyword evidence="1" id="KW-0472">Membrane</keyword>
<comment type="caution">
    <text evidence="2">The sequence shown here is derived from an EMBL/GenBank/DDBJ whole genome shotgun (WGS) entry which is preliminary data.</text>
</comment>
<keyword evidence="1" id="KW-0812">Transmembrane</keyword>
<feature type="transmembrane region" description="Helical" evidence="1">
    <location>
        <begin position="41"/>
        <end position="62"/>
    </location>
</feature>
<dbReference type="PANTHER" id="PTHR43471">
    <property type="entry name" value="ABC TRANSPORTER PERMEASE"/>
    <property type="match status" value="1"/>
</dbReference>
<feature type="transmembrane region" description="Helical" evidence="1">
    <location>
        <begin position="173"/>
        <end position="203"/>
    </location>
</feature>
<feature type="transmembrane region" description="Helical" evidence="1">
    <location>
        <begin position="128"/>
        <end position="153"/>
    </location>
</feature>
<reference evidence="2 3" key="1">
    <citation type="submission" date="2019-04" db="EMBL/GenBank/DDBJ databases">
        <title>Geobacter oryzae sp. nov., ferric-reducing bacteria isolated from paddy soil.</title>
        <authorList>
            <person name="Xu Z."/>
            <person name="Masuda Y."/>
            <person name="Itoh H."/>
            <person name="Senoo K."/>
        </authorList>
    </citation>
    <scope>NUCLEOTIDE SEQUENCE [LARGE SCALE GENOMIC DNA]</scope>
    <source>
        <strain evidence="2 3">Red111</strain>
    </source>
</reference>
<protein>
    <submittedName>
        <fullName evidence="2">ABC transporter permease</fullName>
    </submittedName>
</protein>
<keyword evidence="1" id="KW-1133">Transmembrane helix</keyword>
<evidence type="ECO:0000313" key="2">
    <source>
        <dbReference type="EMBL" id="TGU72270.1"/>
    </source>
</evidence>
<organism evidence="2 3">
    <name type="scientific">Geomonas terrae</name>
    <dbReference type="NCBI Taxonomy" id="2562681"/>
    <lineage>
        <taxon>Bacteria</taxon>
        <taxon>Pseudomonadati</taxon>
        <taxon>Thermodesulfobacteriota</taxon>
        <taxon>Desulfuromonadia</taxon>
        <taxon>Geobacterales</taxon>
        <taxon>Geobacteraceae</taxon>
        <taxon>Geomonas</taxon>
    </lineage>
</organism>
<sequence length="289" mass="31549">MGHAGVPHFFYSPSSKRSACIMQQRFPIAAATFKGGMRDKFLLGLGIVSLLLVCTMPVFGSFSMRDVTGAATTYGLSLVSAFGVLLVIFIGGTLIPRDIQSRSIYSAVTLPVSRTRYLLEKYLGLAQLLGYSMAALGVVNLGALALMASMYPPDKPLAWGNYLVYLFFDLEKLLVLAAVLIFFASIATSAFLPQVLTVAVYAIGLTTEKVKLYVESAEGAKHISPALKVVVQWLYYICPNLSPFDFKVQMIYALPVDPKIMLLALLYGTGYIVVMLVLASFAFSRRDFV</sequence>
<dbReference type="Proteomes" id="UP000306416">
    <property type="component" value="Unassembled WGS sequence"/>
</dbReference>
<name>A0A4S1CGQ3_9BACT</name>
<evidence type="ECO:0000256" key="1">
    <source>
        <dbReference type="SAM" id="Phobius"/>
    </source>
</evidence>
<dbReference type="AlphaFoldDB" id="A0A4S1CGQ3"/>
<feature type="transmembrane region" description="Helical" evidence="1">
    <location>
        <begin position="74"/>
        <end position="95"/>
    </location>
</feature>
<feature type="transmembrane region" description="Helical" evidence="1">
    <location>
        <begin position="260"/>
        <end position="283"/>
    </location>
</feature>
<dbReference type="EMBL" id="SRSC01000002">
    <property type="protein sequence ID" value="TGU72270.1"/>
    <property type="molecule type" value="Genomic_DNA"/>
</dbReference>
<gene>
    <name evidence="2" type="ORF">E4633_08125</name>
</gene>
<dbReference type="PANTHER" id="PTHR43471:SF10">
    <property type="entry name" value="SLL1107 PROTEIN"/>
    <property type="match status" value="1"/>
</dbReference>